<dbReference type="Pfam" id="PF12631">
    <property type="entry name" value="MnmE_helical"/>
    <property type="match status" value="1"/>
</dbReference>
<dbReference type="InterPro" id="IPR025867">
    <property type="entry name" value="MnmE_helical"/>
</dbReference>
<dbReference type="Gene3D" id="3.30.1360.120">
    <property type="entry name" value="Probable tRNA modification gtpase trme, domain 1"/>
    <property type="match status" value="1"/>
</dbReference>
<gene>
    <name evidence="11" type="ORF">S03H2_12075</name>
</gene>
<evidence type="ECO:0000256" key="1">
    <source>
        <dbReference type="ARBA" id="ARBA00004229"/>
    </source>
</evidence>
<dbReference type="FunFam" id="3.30.1360.120:FF:000003">
    <property type="entry name" value="tRNA modification GTPase MnmE"/>
    <property type="match status" value="1"/>
</dbReference>
<dbReference type="GO" id="GO:0016787">
    <property type="term" value="F:hydrolase activity"/>
    <property type="evidence" value="ECO:0007669"/>
    <property type="project" value="UniProtKB-KW"/>
</dbReference>
<dbReference type="GO" id="GO:0002098">
    <property type="term" value="P:tRNA wobble uridine modification"/>
    <property type="evidence" value="ECO:0007669"/>
    <property type="project" value="TreeGrafter"/>
</dbReference>
<dbReference type="Gene3D" id="1.20.120.430">
    <property type="entry name" value="tRNA modification GTPase MnmE domain 2"/>
    <property type="match status" value="1"/>
</dbReference>
<dbReference type="EMBL" id="BARU01006149">
    <property type="protein sequence ID" value="GAH45549.1"/>
    <property type="molecule type" value="Genomic_DNA"/>
</dbReference>
<evidence type="ECO:0000256" key="3">
    <source>
        <dbReference type="ARBA" id="ARBA00022723"/>
    </source>
</evidence>
<keyword evidence="2" id="KW-0819">tRNA processing</keyword>
<evidence type="ECO:0000259" key="10">
    <source>
        <dbReference type="Pfam" id="PF12631"/>
    </source>
</evidence>
<keyword evidence="8" id="KW-0342">GTP-binding</keyword>
<dbReference type="GO" id="GO:0009507">
    <property type="term" value="C:chloroplast"/>
    <property type="evidence" value="ECO:0007669"/>
    <property type="project" value="UniProtKB-SubCell"/>
</dbReference>
<feature type="domain" description="GTP-binding protein TrmE N-terminal" evidence="9">
    <location>
        <begin position="5"/>
        <end position="122"/>
    </location>
</feature>
<dbReference type="InterPro" id="IPR027266">
    <property type="entry name" value="TrmE/GcvT-like"/>
</dbReference>
<dbReference type="GO" id="GO:0030488">
    <property type="term" value="P:tRNA methylation"/>
    <property type="evidence" value="ECO:0007669"/>
    <property type="project" value="TreeGrafter"/>
</dbReference>
<dbReference type="AlphaFoldDB" id="X1GVC5"/>
<keyword evidence="5" id="KW-0378">Hydrolase</keyword>
<keyword evidence="6" id="KW-0460">Magnesium</keyword>
<dbReference type="GO" id="GO:0005829">
    <property type="term" value="C:cytosol"/>
    <property type="evidence" value="ECO:0007669"/>
    <property type="project" value="TreeGrafter"/>
</dbReference>
<keyword evidence="4" id="KW-0547">Nucleotide-binding</keyword>
<evidence type="ECO:0000256" key="2">
    <source>
        <dbReference type="ARBA" id="ARBA00022694"/>
    </source>
</evidence>
<dbReference type="Pfam" id="PF10396">
    <property type="entry name" value="TrmE_N"/>
    <property type="match status" value="1"/>
</dbReference>
<evidence type="ECO:0000256" key="6">
    <source>
        <dbReference type="ARBA" id="ARBA00022842"/>
    </source>
</evidence>
<comment type="caution">
    <text evidence="11">The sequence shown here is derived from an EMBL/GenBank/DDBJ whole genome shotgun (WGS) entry which is preliminary data.</text>
</comment>
<dbReference type="GO" id="GO:0046872">
    <property type="term" value="F:metal ion binding"/>
    <property type="evidence" value="ECO:0007669"/>
    <property type="project" value="UniProtKB-KW"/>
</dbReference>
<evidence type="ECO:0000256" key="8">
    <source>
        <dbReference type="ARBA" id="ARBA00023134"/>
    </source>
</evidence>
<dbReference type="PANTHER" id="PTHR42714:SF2">
    <property type="entry name" value="TRNA MODIFICATION GTPASE GTPBP3, MITOCHONDRIAL"/>
    <property type="match status" value="1"/>
</dbReference>
<feature type="domain" description="MnmE helical" evidence="10">
    <location>
        <begin position="125"/>
        <end position="213"/>
    </location>
</feature>
<dbReference type="SUPFAM" id="SSF103025">
    <property type="entry name" value="Folate-binding domain"/>
    <property type="match status" value="1"/>
</dbReference>
<dbReference type="InterPro" id="IPR027368">
    <property type="entry name" value="MnmE_dom2"/>
</dbReference>
<keyword evidence="7" id="KW-0630">Potassium</keyword>
<reference evidence="11" key="1">
    <citation type="journal article" date="2014" name="Front. Microbiol.">
        <title>High frequency of phylogenetically diverse reductive dehalogenase-homologous genes in deep subseafloor sedimentary metagenomes.</title>
        <authorList>
            <person name="Kawai M."/>
            <person name="Futagami T."/>
            <person name="Toyoda A."/>
            <person name="Takaki Y."/>
            <person name="Nishi S."/>
            <person name="Hori S."/>
            <person name="Arai W."/>
            <person name="Tsubouchi T."/>
            <person name="Morono Y."/>
            <person name="Uchiyama I."/>
            <person name="Ito T."/>
            <person name="Fujiyama A."/>
            <person name="Inagaki F."/>
            <person name="Takami H."/>
        </authorList>
    </citation>
    <scope>NUCLEOTIDE SEQUENCE</scope>
    <source>
        <strain evidence="11">Expedition CK06-06</strain>
    </source>
</reference>
<proteinExistence type="predicted"/>
<dbReference type="SUPFAM" id="SSF116878">
    <property type="entry name" value="TrmE connector domain"/>
    <property type="match status" value="1"/>
</dbReference>
<keyword evidence="3" id="KW-0479">Metal-binding</keyword>
<dbReference type="InterPro" id="IPR018948">
    <property type="entry name" value="GTP-bd_TrmE_N"/>
</dbReference>
<feature type="non-terminal residue" evidence="11">
    <location>
        <position position="213"/>
    </location>
</feature>
<evidence type="ECO:0000313" key="11">
    <source>
        <dbReference type="EMBL" id="GAH45549.1"/>
    </source>
</evidence>
<comment type="subcellular location">
    <subcellularLocation>
        <location evidence="1">Plastid</location>
        <location evidence="1">Chloroplast</location>
    </subcellularLocation>
</comment>
<evidence type="ECO:0000259" key="9">
    <source>
        <dbReference type="Pfam" id="PF10396"/>
    </source>
</evidence>
<evidence type="ECO:0000256" key="5">
    <source>
        <dbReference type="ARBA" id="ARBA00022801"/>
    </source>
</evidence>
<sequence length="213" mass="23647">MLADTIAAISTPIGEGGLGIVRISGPRAFSIANKIFSKKVSRLPSHTIHHGHIIDPQSKEKIDEVMLSIFRKPRSFTAENMIEISGHGGIVPLRKILEIILLNGARLAEPGEFTKRAFLNERIDLAQAEAVVDIIRAKTEMGLRVALHQLDGELSSKIEGLRQELINLSAHLEAAIDFSEEDIERLESPQMLLRTRKVLREVRKLLKGAERGK</sequence>
<dbReference type="GO" id="GO:0042802">
    <property type="term" value="F:identical protein binding"/>
    <property type="evidence" value="ECO:0007669"/>
    <property type="project" value="UniProtKB-ARBA"/>
</dbReference>
<protein>
    <recommendedName>
        <fullName evidence="12">GTP-binding protein TrmE N-terminal domain-containing protein</fullName>
    </recommendedName>
</protein>
<name>X1GVC5_9ZZZZ</name>
<accession>X1GVC5</accession>
<dbReference type="CDD" id="cd14858">
    <property type="entry name" value="TrmE_N"/>
    <property type="match status" value="1"/>
</dbReference>
<evidence type="ECO:0000256" key="7">
    <source>
        <dbReference type="ARBA" id="ARBA00022958"/>
    </source>
</evidence>
<evidence type="ECO:0008006" key="12">
    <source>
        <dbReference type="Google" id="ProtNLM"/>
    </source>
</evidence>
<dbReference type="PANTHER" id="PTHR42714">
    <property type="entry name" value="TRNA MODIFICATION GTPASE GTPBP3"/>
    <property type="match status" value="1"/>
</dbReference>
<evidence type="ECO:0000256" key="4">
    <source>
        <dbReference type="ARBA" id="ARBA00022741"/>
    </source>
</evidence>
<dbReference type="GO" id="GO:0005525">
    <property type="term" value="F:GTP binding"/>
    <property type="evidence" value="ECO:0007669"/>
    <property type="project" value="UniProtKB-KW"/>
</dbReference>
<organism evidence="11">
    <name type="scientific">marine sediment metagenome</name>
    <dbReference type="NCBI Taxonomy" id="412755"/>
    <lineage>
        <taxon>unclassified sequences</taxon>
        <taxon>metagenomes</taxon>
        <taxon>ecological metagenomes</taxon>
    </lineage>
</organism>